<evidence type="ECO:0000256" key="7">
    <source>
        <dbReference type="PIRSR" id="PIRSR610347-2"/>
    </source>
</evidence>
<dbReference type="EMBL" id="JYNV01000328">
    <property type="protein sequence ID" value="KZM18506.1"/>
    <property type="molecule type" value="Genomic_DNA"/>
</dbReference>
<reference evidence="12 13" key="1">
    <citation type="journal article" date="2016" name="Sci. Rep.">
        <title>Draft genome sequencing and secretome analysis of fungal phytopathogen Ascochyta rabiei provides insight into the necrotrophic effector repertoire.</title>
        <authorList>
            <person name="Verma S."/>
            <person name="Gazara R.K."/>
            <person name="Nizam S."/>
            <person name="Parween S."/>
            <person name="Chattopadhyay D."/>
            <person name="Verma P.K."/>
        </authorList>
    </citation>
    <scope>NUCLEOTIDE SEQUENCE [LARGE SCALE GENOMIC DNA]</scope>
    <source>
        <strain evidence="12 13">ArDII</strain>
    </source>
</reference>
<dbReference type="SUPFAM" id="SSF54285">
    <property type="entry name" value="MoaD/ThiS"/>
    <property type="match status" value="1"/>
</dbReference>
<sequence>MSDGTLSVEVEFSGGLELLFANQKKHSLSIPSRNDCGEPSNVAFLVTYLCDKVMKDPRKDMFVLDGTVRPGILVLINEADWELEGEDQYELQKGDHIISASNTMNYSDDDEDLKLAVALSMQQSPSAMPTDHTIVDLTSDNVGDDDDSDGDDLRRAIALSLQENMCSSKSETPSGAVTTGEQSASTTTTTELTQQRGNLVYSAEQKPEAAGWDRKAMELARLARLEKRKRKRSLSTERPSKQRPSAPVPEVVKGSTPSTQSQSDAGMQYPRGAIKRTFATKFPRTDDITLDELVQASTVNIAVISSFQWDAEWLGSKLSHNKVKQIWVMNAKGADTQARWRRELAEHGIPNLVVHFPPMDGVTLSSHSKYMLMFSDTKLRVVVTTANMEREYWGEVRNKWQPGVLENSVFVIDLPRRADGIVGSKEELTPFGYELIYFLEAQKLDRRVVEGVLKFDFSQTRHLAFVHSIGGTFDGSALHPTGLPGLSKAMRDLHLDKVASLELDYAASSLGAVDDGLLQRIYLAAQGLPFTAGSDSTVPAIQQKMRIYYPTKETIQASIGGPDCAGIVSLKKEHYNLPTFPAACLRDYTSTRTGMISHNKLLFARGRHVDGTGFAWVYVGSANLSGSAWGSQKVLKNGKMGKLSIRNWECGVVVPVPREQMEAVELEEGGVPAMRVFEGTIEVPFRYPGERYEGRLPHLMGS</sequence>
<dbReference type="PROSITE" id="PS50330">
    <property type="entry name" value="UIM"/>
    <property type="match status" value="1"/>
</dbReference>
<evidence type="ECO:0000256" key="10">
    <source>
        <dbReference type="SAM" id="MobiDB-lite"/>
    </source>
</evidence>
<comment type="subcellular location">
    <subcellularLocation>
        <location evidence="5 9">Cytoplasm</location>
    </subcellularLocation>
</comment>
<evidence type="ECO:0000256" key="8">
    <source>
        <dbReference type="PIRSR" id="PIRSR610347-3"/>
    </source>
</evidence>
<dbReference type="SMART" id="SM00726">
    <property type="entry name" value="UIM"/>
    <property type="match status" value="2"/>
</dbReference>
<keyword evidence="4 5" id="KW-0833">Ubl conjugation pathway</keyword>
<keyword evidence="3 5" id="KW-0819">tRNA processing</keyword>
<feature type="region of interest" description="Disordered" evidence="10">
    <location>
        <begin position="164"/>
        <end position="196"/>
    </location>
</feature>
<feature type="region of interest" description="Disordered" evidence="10">
    <location>
        <begin position="227"/>
        <end position="272"/>
    </location>
</feature>
<evidence type="ECO:0000256" key="4">
    <source>
        <dbReference type="ARBA" id="ARBA00022786"/>
    </source>
</evidence>
<dbReference type="Gene3D" id="3.30.870.10">
    <property type="entry name" value="Endonuclease Chain A"/>
    <property type="match status" value="2"/>
</dbReference>
<dbReference type="Pfam" id="PF09138">
    <property type="entry name" value="Urm1"/>
    <property type="match status" value="1"/>
</dbReference>
<evidence type="ECO:0000313" key="13">
    <source>
        <dbReference type="Proteomes" id="UP000076837"/>
    </source>
</evidence>
<dbReference type="GO" id="GO:0006281">
    <property type="term" value="P:DNA repair"/>
    <property type="evidence" value="ECO:0007669"/>
    <property type="project" value="InterPro"/>
</dbReference>
<dbReference type="Gene3D" id="3.10.20.30">
    <property type="match status" value="1"/>
</dbReference>
<keyword evidence="1 5" id="KW-0963">Cytoplasm</keyword>
<dbReference type="Proteomes" id="UP000076837">
    <property type="component" value="Unassembled WGS sequence"/>
</dbReference>
<keyword evidence="12" id="KW-0378">Hydrolase</keyword>
<evidence type="ECO:0000256" key="1">
    <source>
        <dbReference type="ARBA" id="ARBA00022490"/>
    </source>
</evidence>
<dbReference type="Gene3D" id="6.10.140.100">
    <property type="match status" value="1"/>
</dbReference>
<dbReference type="HAMAP" id="MF_03048">
    <property type="entry name" value="Urm1"/>
    <property type="match status" value="1"/>
</dbReference>
<dbReference type="InterPro" id="IPR010347">
    <property type="entry name" value="Tdp1"/>
</dbReference>
<dbReference type="Pfam" id="PF02809">
    <property type="entry name" value="UIM"/>
    <property type="match status" value="2"/>
</dbReference>
<dbReference type="InterPro" id="IPR015221">
    <property type="entry name" value="Urm1"/>
</dbReference>
<dbReference type="CDD" id="cd09122">
    <property type="entry name" value="PLDc_Tdp1_1"/>
    <property type="match status" value="1"/>
</dbReference>
<name>A0A162VK75_DIDRA</name>
<gene>
    <name evidence="5" type="primary">URM1</name>
    <name evidence="12" type="ORF">ST47_g10380</name>
</gene>
<dbReference type="CDD" id="cd01764">
    <property type="entry name" value="Ubl_Urm1"/>
    <property type="match status" value="1"/>
</dbReference>
<comment type="caution">
    <text evidence="5">Lacks conserved residue(s) required for the propagation of feature annotation.</text>
</comment>
<proteinExistence type="inferred from homology"/>
<dbReference type="InterPro" id="IPR016155">
    <property type="entry name" value="Mopterin_synth/thiamin_S_b"/>
</dbReference>
<keyword evidence="13" id="KW-1185">Reference proteome</keyword>
<dbReference type="SUPFAM" id="SSF56024">
    <property type="entry name" value="Phospholipase D/nuclease"/>
    <property type="match status" value="2"/>
</dbReference>
<evidence type="ECO:0000256" key="2">
    <source>
        <dbReference type="ARBA" id="ARBA00022499"/>
    </source>
</evidence>
<comment type="similarity">
    <text evidence="5 9">Belongs to the URM1 family.</text>
</comment>
<feature type="compositionally biased region" description="Polar residues" evidence="10">
    <location>
        <begin position="164"/>
        <end position="177"/>
    </location>
</feature>
<dbReference type="STRING" id="5454.A0A162VK75"/>
<dbReference type="InterPro" id="IPR001736">
    <property type="entry name" value="PLipase_D/transphosphatidylase"/>
</dbReference>
<dbReference type="GO" id="GO:0005829">
    <property type="term" value="C:cytosol"/>
    <property type="evidence" value="ECO:0007669"/>
    <property type="project" value="UniProtKB-UniRule"/>
</dbReference>
<evidence type="ECO:0000256" key="9">
    <source>
        <dbReference type="RuleBase" id="RU361182"/>
    </source>
</evidence>
<dbReference type="GO" id="GO:0034227">
    <property type="term" value="P:tRNA thio-modification"/>
    <property type="evidence" value="ECO:0007669"/>
    <property type="project" value="UniProtKB-UniRule"/>
</dbReference>
<feature type="active site" description="Nucleophile" evidence="6">
    <location>
        <position position="367"/>
    </location>
</feature>
<feature type="binding site" evidence="7">
    <location>
        <position position="600"/>
    </location>
    <ligand>
        <name>substrate</name>
    </ligand>
</feature>
<dbReference type="Pfam" id="PF06087">
    <property type="entry name" value="Tyr-DNA_phospho"/>
    <property type="match status" value="1"/>
</dbReference>
<comment type="pathway">
    <text evidence="5 9">tRNA modification; 5-methoxycarbonylmethyl-2-thiouridine-tRNA biosynthesis.</text>
</comment>
<dbReference type="InterPro" id="IPR003903">
    <property type="entry name" value="UIM_dom"/>
</dbReference>
<comment type="caution">
    <text evidence="12">The sequence shown here is derived from an EMBL/GenBank/DDBJ whole genome shotgun (WGS) entry which is preliminary data.</text>
</comment>
<dbReference type="UniPathway" id="UPA00988"/>
<evidence type="ECO:0000256" key="5">
    <source>
        <dbReference type="HAMAP-Rule" id="MF_03048"/>
    </source>
</evidence>
<dbReference type="GO" id="GO:0017005">
    <property type="term" value="F:3'-tyrosyl-DNA phosphodiesterase activity"/>
    <property type="evidence" value="ECO:0007669"/>
    <property type="project" value="TreeGrafter"/>
</dbReference>
<dbReference type="GO" id="GO:0003690">
    <property type="term" value="F:double-stranded DNA binding"/>
    <property type="evidence" value="ECO:0007669"/>
    <property type="project" value="TreeGrafter"/>
</dbReference>
<protein>
    <recommendedName>
        <fullName evidence="5 9">Ubiquitin-related modifier 1</fullName>
    </recommendedName>
</protein>
<comment type="PTM">
    <text evidence="5">C-terminal thiocarboxylation occurs in 2 steps, it is first acyl-adenylated (-COAMP) via the hesA/moeB/thiF part of UBA4, then thiocarboxylated (-COSH) via the rhodanese domain of UBA4.</text>
</comment>
<dbReference type="GO" id="GO:0002098">
    <property type="term" value="P:tRNA wobble uridine modification"/>
    <property type="evidence" value="ECO:0007669"/>
    <property type="project" value="UniProtKB-UniRule"/>
</dbReference>
<dbReference type="PANTHER" id="PTHR12415:SF4">
    <property type="entry name" value="TYROSYL-DNA PHOSPHODIESTERASE DOMAIN-CONTAINING PROTEIN"/>
    <property type="match status" value="1"/>
</dbReference>
<organism evidence="12 13">
    <name type="scientific">Didymella rabiei</name>
    <name type="common">Chickpea ascochyta blight fungus</name>
    <name type="synonym">Mycosphaerella rabiei</name>
    <dbReference type="NCBI Taxonomy" id="5454"/>
    <lineage>
        <taxon>Eukaryota</taxon>
        <taxon>Fungi</taxon>
        <taxon>Dikarya</taxon>
        <taxon>Ascomycota</taxon>
        <taxon>Pezizomycotina</taxon>
        <taxon>Dothideomycetes</taxon>
        <taxon>Pleosporomycetidae</taxon>
        <taxon>Pleosporales</taxon>
        <taxon>Pleosporineae</taxon>
        <taxon>Didymellaceae</taxon>
        <taxon>Ascochyta</taxon>
    </lineage>
</organism>
<keyword evidence="2 5" id="KW-1017">Isopeptide bond</keyword>
<dbReference type="GO" id="GO:0005634">
    <property type="term" value="C:nucleus"/>
    <property type="evidence" value="ECO:0007669"/>
    <property type="project" value="InterPro"/>
</dbReference>
<accession>A0A162VK75</accession>
<feature type="active site" description="Proton donor/acceptor" evidence="6">
    <location>
        <position position="598"/>
    </location>
</feature>
<feature type="compositionally biased region" description="Low complexity" evidence="10">
    <location>
        <begin position="178"/>
        <end position="195"/>
    </location>
</feature>
<dbReference type="InterPro" id="IPR012675">
    <property type="entry name" value="Beta-grasp_dom_sf"/>
</dbReference>
<evidence type="ECO:0000259" key="11">
    <source>
        <dbReference type="PROSITE" id="PS50035"/>
    </source>
</evidence>
<dbReference type="PANTHER" id="PTHR12415">
    <property type="entry name" value="TYROSYL-DNA PHOSPHODIESTERASE 1"/>
    <property type="match status" value="1"/>
</dbReference>
<feature type="domain" description="PLD phosphodiesterase" evidence="11">
    <location>
        <begin position="593"/>
        <end position="628"/>
    </location>
</feature>
<comment type="function">
    <text evidence="5">Acts as a sulfur carrier required for 2-thiolation of mcm(5)S(2)U at tRNA wobble positions of cytosolic tRNA(Lys), tRNA(Glu) and tRNA(Gln). Serves as sulfur donor in tRNA 2-thiolation reaction by being thiocarboxylated (-COSH) at its C-terminus by the MOCS3 homolog UBA4. The sulfur is then transferred to tRNA to form 2-thiolation of mcm(5)S(2)U. Prior mcm(5) tRNA modification by the elongator complex is required for 2-thiolation. Also acts as a ubiquitin-like protein (UBL) that is covalently conjugated via an isopeptide bond to lysine residues of target proteins such as AHP1. The thiocarboxylated form serves as substrate for conjugation and oxidative stress specifically induces the formation of UBL-protein conjugates.</text>
</comment>
<dbReference type="GO" id="GO:0003697">
    <property type="term" value="F:single-stranded DNA binding"/>
    <property type="evidence" value="ECO:0007669"/>
    <property type="project" value="TreeGrafter"/>
</dbReference>
<feature type="binding site" evidence="7">
    <location>
        <position position="369"/>
    </location>
    <ligand>
        <name>substrate</name>
    </ligand>
</feature>
<dbReference type="GO" id="GO:0032447">
    <property type="term" value="P:protein urmylation"/>
    <property type="evidence" value="ECO:0007669"/>
    <property type="project" value="UniProtKB-UniRule"/>
</dbReference>
<feature type="compositionally biased region" description="Polar residues" evidence="10">
    <location>
        <begin position="255"/>
        <end position="265"/>
    </location>
</feature>
<evidence type="ECO:0000256" key="6">
    <source>
        <dbReference type="PIRSR" id="PIRSR610347-1"/>
    </source>
</evidence>
<dbReference type="AlphaFoldDB" id="A0A162VK75"/>
<evidence type="ECO:0000313" key="12">
    <source>
        <dbReference type="EMBL" id="KZM18506.1"/>
    </source>
</evidence>
<feature type="site" description="Interaction with DNA" evidence="8">
    <location>
        <position position="625"/>
    </location>
</feature>
<evidence type="ECO:0000256" key="3">
    <source>
        <dbReference type="ARBA" id="ARBA00022694"/>
    </source>
</evidence>
<dbReference type="PROSITE" id="PS50035">
    <property type="entry name" value="PLD"/>
    <property type="match status" value="1"/>
</dbReference>